<name>F1Z7S3_9SPHN</name>
<evidence type="ECO:0000259" key="1">
    <source>
        <dbReference type="Pfam" id="PF06586"/>
    </source>
</evidence>
<evidence type="ECO:0008006" key="5">
    <source>
        <dbReference type="Google" id="ProtNLM"/>
    </source>
</evidence>
<dbReference type="RefSeq" id="WP_008065171.1">
    <property type="nucleotide sequence ID" value="NZ_AQWK01000001.1"/>
</dbReference>
<dbReference type="Pfam" id="PF06586">
    <property type="entry name" value="TraK_N"/>
    <property type="match status" value="1"/>
</dbReference>
<feature type="domain" description="TraK C-terminal" evidence="2">
    <location>
        <begin position="170"/>
        <end position="271"/>
    </location>
</feature>
<dbReference type="InterPro" id="IPR010563">
    <property type="entry name" value="TraK_N"/>
</dbReference>
<protein>
    <recommendedName>
        <fullName evidence="5">Conjugal transfer pilus assembly protein TraK</fullName>
    </recommendedName>
</protein>
<dbReference type="eggNOG" id="ENOG502Z8MA">
    <property type="taxonomic scope" value="Bacteria"/>
</dbReference>
<dbReference type="HOGENOM" id="CLU_1041727_0_0_5"/>
<dbReference type="Proteomes" id="UP000004728">
    <property type="component" value="Unassembled WGS sequence"/>
</dbReference>
<dbReference type="STRING" id="983920.Y88_1364"/>
<organism evidence="3 4">
    <name type="scientific">Novosphingobium nitrogenifigens DSM 19370</name>
    <dbReference type="NCBI Taxonomy" id="983920"/>
    <lineage>
        <taxon>Bacteria</taxon>
        <taxon>Pseudomonadati</taxon>
        <taxon>Pseudomonadota</taxon>
        <taxon>Alphaproteobacteria</taxon>
        <taxon>Sphingomonadales</taxon>
        <taxon>Sphingomonadaceae</taxon>
        <taxon>Novosphingobium</taxon>
    </lineage>
</organism>
<evidence type="ECO:0000313" key="4">
    <source>
        <dbReference type="Proteomes" id="UP000004728"/>
    </source>
</evidence>
<dbReference type="InParanoid" id="F1Z7S3"/>
<feature type="domain" description="TraK N-terminal" evidence="1">
    <location>
        <begin position="61"/>
        <end position="157"/>
    </location>
</feature>
<sequence length="280" mass="29396">MSGPFPGAIPQGFSFMAILELSAGASLAPRLWRAERALGIALIGVGLASAAPAYADQTLLVADNGTVHCEASAKDLTRISLKDDQFASVSKVQATNPADDFQVVNEPLRGDIYLSVANGFSKPTISFFGTTRKGFVYKFTCAVGGSDARQVFIANADVEHPRPVGETWPAGLSAQDASARLIAAMYAQKPVEGFDITWRALVPVKIDTLLVQMVGQYVGASYTGKLLKITNRGNKPGVLSEDKVAPADAIAVSITNPRLAPGEATTAFIVQRSADAGGQP</sequence>
<reference evidence="3 4" key="1">
    <citation type="journal article" date="2012" name="J. Bacteriol.">
        <title>Draft Genome Sequence of Novosphingobium nitrogenifigens Y88T.</title>
        <authorList>
            <person name="Strabala T.J."/>
            <person name="Macdonald L."/>
            <person name="Liu V."/>
            <person name="Smit A.M."/>
        </authorList>
    </citation>
    <scope>NUCLEOTIDE SEQUENCE [LARGE SCALE GENOMIC DNA]</scope>
    <source>
        <strain evidence="3 4">DSM 19370</strain>
    </source>
</reference>
<evidence type="ECO:0000259" key="2">
    <source>
        <dbReference type="Pfam" id="PF23536"/>
    </source>
</evidence>
<gene>
    <name evidence="3" type="ORF">Y88_1364</name>
</gene>
<dbReference type="InterPro" id="IPR055397">
    <property type="entry name" value="TraK_C"/>
</dbReference>
<dbReference type="AlphaFoldDB" id="F1Z7S3"/>
<accession>F1Z7S3</accession>
<dbReference type="EMBL" id="AEWJ01000037">
    <property type="protein sequence ID" value="EGD59302.1"/>
    <property type="molecule type" value="Genomic_DNA"/>
</dbReference>
<keyword evidence="4" id="KW-1185">Reference proteome</keyword>
<dbReference type="Pfam" id="PF23536">
    <property type="entry name" value="TraK_C"/>
    <property type="match status" value="1"/>
</dbReference>
<proteinExistence type="predicted"/>
<evidence type="ECO:0000313" key="3">
    <source>
        <dbReference type="EMBL" id="EGD59302.1"/>
    </source>
</evidence>
<comment type="caution">
    <text evidence="3">The sequence shown here is derived from an EMBL/GenBank/DDBJ whole genome shotgun (WGS) entry which is preliminary data.</text>
</comment>